<organism evidence="2 3">
    <name type="scientific">Pseudomonas matsuisoli</name>
    <dbReference type="NCBI Taxonomy" id="1515666"/>
    <lineage>
        <taxon>Bacteria</taxon>
        <taxon>Pseudomonadati</taxon>
        <taxon>Pseudomonadota</taxon>
        <taxon>Gammaproteobacteria</taxon>
        <taxon>Pseudomonadales</taxon>
        <taxon>Pseudomonadaceae</taxon>
        <taxon>Pseudomonas</taxon>
    </lineage>
</organism>
<reference evidence="2" key="2">
    <citation type="submission" date="2020-09" db="EMBL/GenBank/DDBJ databases">
        <authorList>
            <person name="Sun Q."/>
            <person name="Ohkuma M."/>
        </authorList>
    </citation>
    <scope>NUCLEOTIDE SEQUENCE</scope>
    <source>
        <strain evidence="2">JCM 30078</strain>
    </source>
</reference>
<dbReference type="EMBL" id="BMPO01000006">
    <property type="protein sequence ID" value="GGK00904.1"/>
    <property type="molecule type" value="Genomic_DNA"/>
</dbReference>
<comment type="caution">
    <text evidence="2">The sequence shown here is derived from an EMBL/GenBank/DDBJ whole genome shotgun (WGS) entry which is preliminary data.</text>
</comment>
<evidence type="ECO:0000313" key="2">
    <source>
        <dbReference type="EMBL" id="GGK00904.1"/>
    </source>
</evidence>
<evidence type="ECO:0000256" key="1">
    <source>
        <dbReference type="SAM" id="MobiDB-lite"/>
    </source>
</evidence>
<gene>
    <name evidence="2" type="ORF">GCM10009304_28430</name>
</gene>
<protein>
    <submittedName>
        <fullName evidence="2">Uncharacterized protein</fullName>
    </submittedName>
</protein>
<keyword evidence="3" id="KW-1185">Reference proteome</keyword>
<name>A0A917UZH5_9PSED</name>
<reference evidence="2" key="1">
    <citation type="journal article" date="2014" name="Int. J. Syst. Evol. Microbiol.">
        <title>Complete genome sequence of Corynebacterium casei LMG S-19264T (=DSM 44701T), isolated from a smear-ripened cheese.</title>
        <authorList>
            <consortium name="US DOE Joint Genome Institute (JGI-PGF)"/>
            <person name="Walter F."/>
            <person name="Albersmeier A."/>
            <person name="Kalinowski J."/>
            <person name="Ruckert C."/>
        </authorList>
    </citation>
    <scope>NUCLEOTIDE SEQUENCE</scope>
    <source>
        <strain evidence="2">JCM 30078</strain>
    </source>
</reference>
<dbReference type="Proteomes" id="UP000635983">
    <property type="component" value="Unassembled WGS sequence"/>
</dbReference>
<evidence type="ECO:0000313" key="3">
    <source>
        <dbReference type="Proteomes" id="UP000635983"/>
    </source>
</evidence>
<sequence length="72" mass="7611">MLAKAVSPAKTVLSAPPHSRASSLLQQCAIPEIGCTLIQLITRNLCIPLATEADHVNNRLQQIGAGISVRPI</sequence>
<proteinExistence type="predicted"/>
<dbReference type="AlphaFoldDB" id="A0A917UZH5"/>
<feature type="region of interest" description="Disordered" evidence="1">
    <location>
        <begin position="1"/>
        <end position="20"/>
    </location>
</feature>
<accession>A0A917UZH5</accession>